<evidence type="ECO:0000256" key="6">
    <source>
        <dbReference type="SAM" id="Coils"/>
    </source>
</evidence>
<evidence type="ECO:0000256" key="5">
    <source>
        <dbReference type="PROSITE-ProRule" id="PRU00175"/>
    </source>
</evidence>
<dbReference type="Proteomes" id="UP000694397">
    <property type="component" value="Chromosome 1"/>
</dbReference>
<evidence type="ECO:0000259" key="8">
    <source>
        <dbReference type="PROSITE" id="PS50089"/>
    </source>
</evidence>
<dbReference type="InterPro" id="IPR001841">
    <property type="entry name" value="Znf_RING"/>
</dbReference>
<evidence type="ECO:0000256" key="4">
    <source>
        <dbReference type="ARBA" id="ARBA00023254"/>
    </source>
</evidence>
<dbReference type="OrthoDB" id="2535391at2759"/>
<dbReference type="RefSeq" id="XP_018585507.1">
    <property type="nucleotide sequence ID" value="XM_018729991.2"/>
</dbReference>
<organism evidence="9 10">
    <name type="scientific">Scleropages formosus</name>
    <name type="common">Asian bonytongue</name>
    <name type="synonym">Osteoglossum formosum</name>
    <dbReference type="NCBI Taxonomy" id="113540"/>
    <lineage>
        <taxon>Eukaryota</taxon>
        <taxon>Metazoa</taxon>
        <taxon>Chordata</taxon>
        <taxon>Craniata</taxon>
        <taxon>Vertebrata</taxon>
        <taxon>Euteleostomi</taxon>
        <taxon>Actinopterygii</taxon>
        <taxon>Neopterygii</taxon>
        <taxon>Teleostei</taxon>
        <taxon>Osteoglossocephala</taxon>
        <taxon>Osteoglossomorpha</taxon>
        <taxon>Osteoglossiformes</taxon>
        <taxon>Osteoglossidae</taxon>
        <taxon>Scleropages</taxon>
    </lineage>
</organism>
<dbReference type="PROSITE" id="PS50089">
    <property type="entry name" value="ZF_RING_2"/>
    <property type="match status" value="1"/>
</dbReference>
<keyword evidence="2 5" id="KW-0863">Zinc-finger</keyword>
<dbReference type="RefSeq" id="XP_018585524.1">
    <property type="nucleotide sequence ID" value="XM_018730008.1"/>
</dbReference>
<evidence type="ECO:0000256" key="3">
    <source>
        <dbReference type="ARBA" id="ARBA00022833"/>
    </source>
</evidence>
<feature type="region of interest" description="Disordered" evidence="7">
    <location>
        <begin position="171"/>
        <end position="191"/>
    </location>
</feature>
<name>A0A8C9V7L3_SCLFO</name>
<evidence type="ECO:0000313" key="10">
    <source>
        <dbReference type="Proteomes" id="UP000694397"/>
    </source>
</evidence>
<gene>
    <name evidence="9" type="primary">rnf212</name>
</gene>
<keyword evidence="3" id="KW-0862">Zinc</keyword>
<keyword evidence="10" id="KW-1185">Reference proteome</keyword>
<feature type="coiled-coil region" evidence="6">
    <location>
        <begin position="95"/>
        <end position="136"/>
    </location>
</feature>
<keyword evidence="6" id="KW-0175">Coiled coil</keyword>
<evidence type="ECO:0000256" key="1">
    <source>
        <dbReference type="ARBA" id="ARBA00022723"/>
    </source>
</evidence>
<dbReference type="GeneID" id="108920905"/>
<dbReference type="AlphaFoldDB" id="A0A8C9V7L3"/>
<evidence type="ECO:0000256" key="2">
    <source>
        <dbReference type="ARBA" id="ARBA00022771"/>
    </source>
</evidence>
<reference evidence="9" key="3">
    <citation type="submission" date="2025-09" db="UniProtKB">
        <authorList>
            <consortium name="Ensembl"/>
        </authorList>
    </citation>
    <scope>IDENTIFICATION</scope>
</reference>
<dbReference type="GO" id="GO:0019789">
    <property type="term" value="F:SUMO transferase activity"/>
    <property type="evidence" value="ECO:0007669"/>
    <property type="project" value="InterPro"/>
</dbReference>
<dbReference type="InterPro" id="IPR042123">
    <property type="entry name" value="Zip3/RNF212-like"/>
</dbReference>
<evidence type="ECO:0000256" key="7">
    <source>
        <dbReference type="SAM" id="MobiDB-lite"/>
    </source>
</evidence>
<proteinExistence type="predicted"/>
<protein>
    <submittedName>
        <fullName evidence="9">Ring finger protein 212</fullName>
    </submittedName>
</protein>
<dbReference type="PANTHER" id="PTHR22663:SF21">
    <property type="entry name" value="E3 SUMO-PROTEIN LIGASE RNF212-RELATED"/>
    <property type="match status" value="1"/>
</dbReference>
<reference evidence="9" key="2">
    <citation type="submission" date="2025-08" db="UniProtKB">
        <authorList>
            <consortium name="Ensembl"/>
        </authorList>
    </citation>
    <scope>IDENTIFICATION</scope>
</reference>
<dbReference type="KEGG" id="sfm:108920905"/>
<keyword evidence="1" id="KW-0479">Metal-binding</keyword>
<dbReference type="GO" id="GO:0007131">
    <property type="term" value="P:reciprocal meiotic recombination"/>
    <property type="evidence" value="ECO:0007669"/>
    <property type="project" value="InterPro"/>
</dbReference>
<evidence type="ECO:0000313" key="9">
    <source>
        <dbReference type="Ensembl" id="ENSSFOP00015029924.1"/>
    </source>
</evidence>
<feature type="domain" description="RING-type" evidence="8">
    <location>
        <begin position="7"/>
        <end position="46"/>
    </location>
</feature>
<dbReference type="GeneTree" id="ENSGT00740000115581"/>
<keyword evidence="4" id="KW-0469">Meiosis</keyword>
<dbReference type="CTD" id="285498"/>
<dbReference type="PANTHER" id="PTHR22663">
    <property type="entry name" value="RING FINGER PROTEIN NARYA-RELATED"/>
    <property type="match status" value="1"/>
</dbReference>
<dbReference type="RefSeq" id="XP_029112125.1">
    <property type="nucleotide sequence ID" value="XM_029256292.1"/>
</dbReference>
<dbReference type="Ensembl" id="ENSSFOT00015030264.2">
    <property type="protein sequence ID" value="ENSSFOP00015029924.1"/>
    <property type="gene ID" value="ENSSFOG00015019221.2"/>
</dbReference>
<dbReference type="GO" id="GO:0008270">
    <property type="term" value="F:zinc ion binding"/>
    <property type="evidence" value="ECO:0007669"/>
    <property type="project" value="UniProtKB-KW"/>
</dbReference>
<accession>A0A8C9V7L3</accession>
<dbReference type="GO" id="GO:0007129">
    <property type="term" value="P:homologous chromosome pairing at meiosis"/>
    <property type="evidence" value="ECO:0007669"/>
    <property type="project" value="TreeGrafter"/>
</dbReference>
<dbReference type="GO" id="GO:0000795">
    <property type="term" value="C:synaptonemal complex"/>
    <property type="evidence" value="ECO:0007669"/>
    <property type="project" value="InterPro"/>
</dbReference>
<sequence>MSTWICCSSCFHPPAANFGLAVTSCGHIVCSVCFQKGKQGECLICKSKCQVRALSENSNSEVKAFFSDISTVTTKYFTEISKVLLFQARHRKRLLAYYQKKNEKLEELLYKIKQEMHDMNKKVAEQKAYIEKLENALKHQSTRITPKPHVPAAFLGPLVTRSAVQKIPYTSPLSLSRHPSSQCLSGAPFSRTQPMDMNAEDQFRKPEISRSVSRLSLMSPPQEGTMGAVLSRSSSQSSLTAGTFSACSSTASREKFFSFSNYRQSPTLAPSPVPSFQRGATWETPAFKPSVSFACPTVSSLRPCPLNLARLPPKQE</sequence>
<dbReference type="GO" id="GO:0016925">
    <property type="term" value="P:protein sumoylation"/>
    <property type="evidence" value="ECO:0007669"/>
    <property type="project" value="TreeGrafter"/>
</dbReference>
<reference evidence="9 10" key="1">
    <citation type="submission" date="2019-04" db="EMBL/GenBank/DDBJ databases">
        <authorList>
            <consortium name="Wellcome Sanger Institute Data Sharing"/>
        </authorList>
    </citation>
    <scope>NUCLEOTIDE SEQUENCE [LARGE SCALE GENOMIC DNA]</scope>
</reference>